<dbReference type="Proteomes" id="UP001143700">
    <property type="component" value="Unassembled WGS sequence"/>
</dbReference>
<reference evidence="1" key="2">
    <citation type="submission" date="2022-10" db="EMBL/GenBank/DDBJ databases">
        <authorList>
            <person name="Kostovova I."/>
            <person name="Moravkova M."/>
            <person name="Pechar R."/>
        </authorList>
    </citation>
    <scope>NUCLEOTIDE SEQUENCE</scope>
    <source>
        <strain evidence="1">M356A</strain>
    </source>
</reference>
<dbReference type="RefSeq" id="WP_271869468.1">
    <property type="nucleotide sequence ID" value="NZ_JAOTGU010000001.1"/>
</dbReference>
<accession>A0A9X4ABQ3</accession>
<dbReference type="AlphaFoldDB" id="A0A9X4ABQ3"/>
<dbReference type="EMBL" id="JAOTGU010000001">
    <property type="protein sequence ID" value="MDB6261169.1"/>
    <property type="molecule type" value="Genomic_DNA"/>
</dbReference>
<organism evidence="1 2">
    <name type="scientific">Lactobacillus amylovorus</name>
    <dbReference type="NCBI Taxonomy" id="1604"/>
    <lineage>
        <taxon>Bacteria</taxon>
        <taxon>Bacillati</taxon>
        <taxon>Bacillota</taxon>
        <taxon>Bacilli</taxon>
        <taxon>Lactobacillales</taxon>
        <taxon>Lactobacillaceae</taxon>
        <taxon>Lactobacillus</taxon>
    </lineage>
</organism>
<name>A0A9X4ABQ3_LACAM</name>
<proteinExistence type="predicted"/>
<protein>
    <submittedName>
        <fullName evidence="1">Uncharacterized protein</fullName>
    </submittedName>
</protein>
<gene>
    <name evidence="1" type="ORF">ODV15_01015</name>
</gene>
<sequence length="86" mass="9989">MSKESREITSADQLIPGKTYFLEHGDFVGYGEFLETKLPKKAYEGANVFVPNSEPLACFLNLTRIFNDRYELFEACKKENVRIYEK</sequence>
<reference evidence="1" key="1">
    <citation type="journal article" date="2022" name="Microorganisms">
        <title>Antibiotic Susceptibility, Resistance Gene Determinants and Corresponding Genomic Regions in Lactobacillus amylovorus Isolates Derived from Wild Boars and Domestic Pigs.</title>
        <authorList>
            <person name="Moravkova M."/>
            <person name="Kostovova I."/>
            <person name="Kavanova K."/>
            <person name="Pechar R."/>
            <person name="Stanek S."/>
            <person name="Brychta A."/>
            <person name="Zeman M."/>
            <person name="Kubasova T."/>
        </authorList>
    </citation>
    <scope>NUCLEOTIDE SEQUENCE</scope>
    <source>
        <strain evidence="1">M356A</strain>
    </source>
</reference>
<evidence type="ECO:0000313" key="2">
    <source>
        <dbReference type="Proteomes" id="UP001143700"/>
    </source>
</evidence>
<evidence type="ECO:0000313" key="1">
    <source>
        <dbReference type="EMBL" id="MDB6261169.1"/>
    </source>
</evidence>
<comment type="caution">
    <text evidence="1">The sequence shown here is derived from an EMBL/GenBank/DDBJ whole genome shotgun (WGS) entry which is preliminary data.</text>
</comment>